<dbReference type="GO" id="GO:0042602">
    <property type="term" value="F:riboflavin reductase (NADPH) activity"/>
    <property type="evidence" value="ECO:0007669"/>
    <property type="project" value="TreeGrafter"/>
</dbReference>
<dbReference type="PANTHER" id="PTHR30466">
    <property type="entry name" value="FLAVIN REDUCTASE"/>
    <property type="match status" value="1"/>
</dbReference>
<dbReference type="SMART" id="SM00903">
    <property type="entry name" value="Flavin_Reduct"/>
    <property type="match status" value="1"/>
</dbReference>
<evidence type="ECO:0000256" key="1">
    <source>
        <dbReference type="ARBA" id="ARBA00008898"/>
    </source>
</evidence>
<reference evidence="4" key="1">
    <citation type="submission" date="2019-06" db="EMBL/GenBank/DDBJ databases">
        <authorList>
            <person name="Murdoch R.W."/>
            <person name="Fathepure B."/>
        </authorList>
    </citation>
    <scope>NUCLEOTIDE SEQUENCE</scope>
</reference>
<comment type="similarity">
    <text evidence="1">Belongs to the non-flavoprotein flavin reductase family.</text>
</comment>
<dbReference type="EMBL" id="MN079152">
    <property type="protein sequence ID" value="QEA06560.1"/>
    <property type="molecule type" value="Genomic_DNA"/>
</dbReference>
<organism evidence="4">
    <name type="scientific">uncultured organism</name>
    <dbReference type="NCBI Taxonomy" id="155900"/>
    <lineage>
        <taxon>unclassified sequences</taxon>
        <taxon>environmental samples</taxon>
    </lineage>
</organism>
<proteinExistence type="inferred from homology"/>
<dbReference type="PANTHER" id="PTHR30466:SF11">
    <property type="entry name" value="FLAVIN-DEPENDENT MONOOXYGENASE, REDUCTASE SUBUNIT HSAB"/>
    <property type="match status" value="1"/>
</dbReference>
<name>A0A5B8RCM7_9ZZZZ</name>
<accession>A0A5B8RCM7</accession>
<dbReference type="InterPro" id="IPR002563">
    <property type="entry name" value="Flavin_Rdtase-like_dom"/>
</dbReference>
<dbReference type="GO" id="GO:0010181">
    <property type="term" value="F:FMN binding"/>
    <property type="evidence" value="ECO:0007669"/>
    <property type="project" value="InterPro"/>
</dbReference>
<evidence type="ECO:0000256" key="2">
    <source>
        <dbReference type="ARBA" id="ARBA00023002"/>
    </source>
</evidence>
<gene>
    <name evidence="4" type="primary">tftC_1</name>
    <name evidence="4" type="ORF">KBTEX_02900</name>
</gene>
<dbReference type="Gene3D" id="2.30.110.10">
    <property type="entry name" value="Electron Transport, Fmn-binding Protein, Chain A"/>
    <property type="match status" value="1"/>
</dbReference>
<dbReference type="InterPro" id="IPR012349">
    <property type="entry name" value="Split_barrel_FMN-bd"/>
</dbReference>
<dbReference type="Pfam" id="PF01613">
    <property type="entry name" value="Flavin_Reduct"/>
    <property type="match status" value="1"/>
</dbReference>
<sequence length="193" mass="20182">MTAMHDTHTAMAALSAVIAGETFSQFVDAAEFRGGMRGIAAPVALATTRGPDGPAGLTVTSFCSLSANPPRMLVCVNRDSSTYPVIADARVLALNVLASQHEALAMRFASGDAACRGRARFDEGRWTRLRTGAPVLEDALVGFDCRAVHVHEEGTHGIIVGDVVATTGSGESSPLLYRDGHFVTSTTPAPDGR</sequence>
<dbReference type="InterPro" id="IPR050268">
    <property type="entry name" value="NADH-dep_flavin_reductase"/>
</dbReference>
<feature type="domain" description="Flavin reductase like" evidence="3">
    <location>
        <begin position="36"/>
        <end position="184"/>
    </location>
</feature>
<dbReference type="SUPFAM" id="SSF50475">
    <property type="entry name" value="FMN-binding split barrel"/>
    <property type="match status" value="1"/>
</dbReference>
<keyword evidence="2 4" id="KW-0560">Oxidoreductase</keyword>
<evidence type="ECO:0000259" key="3">
    <source>
        <dbReference type="SMART" id="SM00903"/>
    </source>
</evidence>
<protein>
    <submittedName>
        <fullName evidence="4">NADH:FAD oxidoreductase</fullName>
        <ecNumber evidence="4">1.5.1.37</ecNumber>
    </submittedName>
</protein>
<evidence type="ECO:0000313" key="4">
    <source>
        <dbReference type="EMBL" id="QEA06560.1"/>
    </source>
</evidence>
<dbReference type="AlphaFoldDB" id="A0A5B8RCM7"/>
<dbReference type="EC" id="1.5.1.37" evidence="4"/>